<evidence type="ECO:0000256" key="1">
    <source>
        <dbReference type="SAM" id="MobiDB-lite"/>
    </source>
</evidence>
<protein>
    <submittedName>
        <fullName evidence="2">Uncharacterized protein</fullName>
    </submittedName>
</protein>
<organism evidence="2">
    <name type="scientific">Micrurus spixii</name>
    <name type="common">Amazon coral snake</name>
    <dbReference type="NCBI Taxonomy" id="129469"/>
    <lineage>
        <taxon>Eukaryota</taxon>
        <taxon>Metazoa</taxon>
        <taxon>Chordata</taxon>
        <taxon>Craniata</taxon>
        <taxon>Vertebrata</taxon>
        <taxon>Euteleostomi</taxon>
        <taxon>Lepidosauria</taxon>
        <taxon>Squamata</taxon>
        <taxon>Bifurcata</taxon>
        <taxon>Unidentata</taxon>
        <taxon>Episquamata</taxon>
        <taxon>Toxicofera</taxon>
        <taxon>Serpentes</taxon>
        <taxon>Colubroidea</taxon>
        <taxon>Elapidae</taxon>
        <taxon>Elapinae</taxon>
        <taxon>Micrurus</taxon>
    </lineage>
</organism>
<proteinExistence type="predicted"/>
<reference evidence="2" key="2">
    <citation type="submission" date="2017-11" db="EMBL/GenBank/DDBJ databases">
        <title>Coralsnake Venomics: Analyses of Venom Gland Transcriptomes and Proteomes of Six Brazilian Taxa.</title>
        <authorList>
            <person name="Aird S.D."/>
            <person name="Jorge da Silva N."/>
            <person name="Qiu L."/>
            <person name="Villar-Briones A."/>
            <person name="Aparecida-Saddi V."/>
            <person name="Campos-Telles M.P."/>
            <person name="Grau M."/>
            <person name="Mikheyev A.S."/>
        </authorList>
    </citation>
    <scope>NUCLEOTIDE SEQUENCE</scope>
    <source>
        <tissue evidence="2">Venom_gland</tissue>
    </source>
</reference>
<reference evidence="2" key="1">
    <citation type="submission" date="2017-07" db="EMBL/GenBank/DDBJ databases">
        <authorList>
            <person name="Mikheyev A."/>
            <person name="Grau M."/>
        </authorList>
    </citation>
    <scope>NUCLEOTIDE SEQUENCE</scope>
    <source>
        <tissue evidence="2">Venom_gland</tissue>
    </source>
</reference>
<accession>A0A2D4N9J0</accession>
<sequence length="165" mass="18543">MGGILNIQDDVSLGLVRERKAHTWGSIVCTPTKFTGCGKNSEDRKDFIQMTIQMVIQNTFSHKMTHIMSFTFYLPVLPFCQRAEPITVTHPDGHVTLGHALRFHSEKFNICTHLGVLTSSLTSSNEAKESLKRCFWVYEVGESGGDFPSSRETALQPPKMHTEDI</sequence>
<evidence type="ECO:0000313" key="2">
    <source>
        <dbReference type="EMBL" id="LAB42367.1"/>
    </source>
</evidence>
<dbReference type="AlphaFoldDB" id="A0A2D4N9J0"/>
<dbReference type="EMBL" id="IACM01159325">
    <property type="protein sequence ID" value="LAB42367.1"/>
    <property type="molecule type" value="Transcribed_RNA"/>
</dbReference>
<feature type="region of interest" description="Disordered" evidence="1">
    <location>
        <begin position="146"/>
        <end position="165"/>
    </location>
</feature>
<name>A0A2D4N9J0_9SAUR</name>